<keyword evidence="2" id="KW-1185">Reference proteome</keyword>
<reference evidence="1 2" key="1">
    <citation type="journal article" date="2021" name="BMC Genomics">
        <title>Datura genome reveals duplications of psychoactive alkaloid biosynthetic genes and high mutation rate following tissue culture.</title>
        <authorList>
            <person name="Rajewski A."/>
            <person name="Carter-House D."/>
            <person name="Stajich J."/>
            <person name="Litt A."/>
        </authorList>
    </citation>
    <scope>NUCLEOTIDE SEQUENCE [LARGE SCALE GENOMIC DNA]</scope>
    <source>
        <strain evidence="1">AR-01</strain>
    </source>
</reference>
<accession>A0ABS8UYG1</accession>
<comment type="caution">
    <text evidence="1">The sequence shown here is derived from an EMBL/GenBank/DDBJ whole genome shotgun (WGS) entry which is preliminary data.</text>
</comment>
<sequence>RRYGMVEGLEHGKQAKGEIGGYEINYVWNWTFLSSYWSRGLLQRWDPYCSKIVVVVRVPQ</sequence>
<evidence type="ECO:0000313" key="2">
    <source>
        <dbReference type="Proteomes" id="UP000823775"/>
    </source>
</evidence>
<feature type="non-terminal residue" evidence="1">
    <location>
        <position position="1"/>
    </location>
</feature>
<proteinExistence type="predicted"/>
<gene>
    <name evidence="1" type="ORF">HAX54_023513</name>
</gene>
<protein>
    <submittedName>
        <fullName evidence="1">Uncharacterized protein</fullName>
    </submittedName>
</protein>
<dbReference type="Proteomes" id="UP000823775">
    <property type="component" value="Unassembled WGS sequence"/>
</dbReference>
<organism evidence="1 2">
    <name type="scientific">Datura stramonium</name>
    <name type="common">Jimsonweed</name>
    <name type="synonym">Common thornapple</name>
    <dbReference type="NCBI Taxonomy" id="4076"/>
    <lineage>
        <taxon>Eukaryota</taxon>
        <taxon>Viridiplantae</taxon>
        <taxon>Streptophyta</taxon>
        <taxon>Embryophyta</taxon>
        <taxon>Tracheophyta</taxon>
        <taxon>Spermatophyta</taxon>
        <taxon>Magnoliopsida</taxon>
        <taxon>eudicotyledons</taxon>
        <taxon>Gunneridae</taxon>
        <taxon>Pentapetalae</taxon>
        <taxon>asterids</taxon>
        <taxon>lamiids</taxon>
        <taxon>Solanales</taxon>
        <taxon>Solanaceae</taxon>
        <taxon>Solanoideae</taxon>
        <taxon>Datureae</taxon>
        <taxon>Datura</taxon>
    </lineage>
</organism>
<name>A0ABS8UYG1_DATST</name>
<dbReference type="EMBL" id="JACEIK010002853">
    <property type="protein sequence ID" value="MCD9639157.1"/>
    <property type="molecule type" value="Genomic_DNA"/>
</dbReference>
<evidence type="ECO:0000313" key="1">
    <source>
        <dbReference type="EMBL" id="MCD9639157.1"/>
    </source>
</evidence>